<dbReference type="PROSITE" id="PS51257">
    <property type="entry name" value="PROKAR_LIPOPROTEIN"/>
    <property type="match status" value="1"/>
</dbReference>
<dbReference type="PIRSF" id="PIRSF006470">
    <property type="entry name" value="DctB"/>
    <property type="match status" value="1"/>
</dbReference>
<evidence type="ECO:0000256" key="2">
    <source>
        <dbReference type="SAM" id="MobiDB-lite"/>
    </source>
</evidence>
<dbReference type="Pfam" id="PF03480">
    <property type="entry name" value="DctP"/>
    <property type="match status" value="1"/>
</dbReference>
<dbReference type="OrthoDB" id="9776801at2"/>
<dbReference type="NCBIfam" id="TIGR00787">
    <property type="entry name" value="dctP"/>
    <property type="match status" value="1"/>
</dbReference>
<dbReference type="PANTHER" id="PTHR33376">
    <property type="match status" value="1"/>
</dbReference>
<keyword evidence="4" id="KW-1185">Reference proteome</keyword>
<dbReference type="InterPro" id="IPR018389">
    <property type="entry name" value="DctP_fam"/>
</dbReference>
<dbReference type="NCBIfam" id="NF037995">
    <property type="entry name" value="TRAP_S1"/>
    <property type="match status" value="1"/>
</dbReference>
<dbReference type="RefSeq" id="WP_084007145.1">
    <property type="nucleotide sequence ID" value="NZ_CP012502.1"/>
</dbReference>
<dbReference type="Proteomes" id="UP000094463">
    <property type="component" value="Chromosome"/>
</dbReference>
<dbReference type="EMBL" id="CP012502">
    <property type="protein sequence ID" value="AOM81532.1"/>
    <property type="molecule type" value="Genomic_DNA"/>
</dbReference>
<evidence type="ECO:0000256" key="1">
    <source>
        <dbReference type="ARBA" id="ARBA00022729"/>
    </source>
</evidence>
<feature type="region of interest" description="Disordered" evidence="2">
    <location>
        <begin position="25"/>
        <end position="54"/>
    </location>
</feature>
<dbReference type="STRING" id="632773.BBEV_0137"/>
<reference evidence="3 4" key="1">
    <citation type="submission" date="2015-08" db="EMBL/GenBank/DDBJ databases">
        <title>The complete genome sequence of Bacillus beveridgei MLTeJB.</title>
        <authorList>
            <person name="Hanson T.E."/>
            <person name="Mesa C."/>
            <person name="Basesman S.M."/>
            <person name="Oremland R.S."/>
        </authorList>
    </citation>
    <scope>NUCLEOTIDE SEQUENCE [LARGE SCALE GENOMIC DNA]</scope>
    <source>
        <strain evidence="3 4">MLTeJB</strain>
    </source>
</reference>
<dbReference type="InterPro" id="IPR004682">
    <property type="entry name" value="TRAP_DctP"/>
</dbReference>
<dbReference type="GO" id="GO:0055085">
    <property type="term" value="P:transmembrane transport"/>
    <property type="evidence" value="ECO:0007669"/>
    <property type="project" value="InterPro"/>
</dbReference>
<dbReference type="AlphaFoldDB" id="A0A1D7QR88"/>
<name>A0A1D7QR88_9BACI</name>
<feature type="compositionally biased region" description="Low complexity" evidence="2">
    <location>
        <begin position="39"/>
        <end position="54"/>
    </location>
</feature>
<evidence type="ECO:0000313" key="4">
    <source>
        <dbReference type="Proteomes" id="UP000094463"/>
    </source>
</evidence>
<dbReference type="GO" id="GO:0030288">
    <property type="term" value="C:outer membrane-bounded periplasmic space"/>
    <property type="evidence" value="ECO:0007669"/>
    <property type="project" value="InterPro"/>
</dbReference>
<protein>
    <submittedName>
        <fullName evidence="3">TRAP-type C4-dicarboxylate transport system, periplasmic component</fullName>
    </submittedName>
</protein>
<organism evidence="3 4">
    <name type="scientific">Salisediminibacterium beveridgei</name>
    <dbReference type="NCBI Taxonomy" id="632773"/>
    <lineage>
        <taxon>Bacteria</taxon>
        <taxon>Bacillati</taxon>
        <taxon>Bacillota</taxon>
        <taxon>Bacilli</taxon>
        <taxon>Bacillales</taxon>
        <taxon>Bacillaceae</taxon>
        <taxon>Salisediminibacterium</taxon>
    </lineage>
</organism>
<dbReference type="Gene3D" id="3.40.190.170">
    <property type="entry name" value="Bacterial extracellular solute-binding protein, family 7"/>
    <property type="match status" value="1"/>
</dbReference>
<accession>A0A1D7QR88</accession>
<dbReference type="InterPro" id="IPR038404">
    <property type="entry name" value="TRAP_DctP_sf"/>
</dbReference>
<dbReference type="PATRIC" id="fig|632773.3.peg.144"/>
<dbReference type="KEGG" id="bbev:BBEV_0137"/>
<evidence type="ECO:0000313" key="3">
    <source>
        <dbReference type="EMBL" id="AOM81532.1"/>
    </source>
</evidence>
<gene>
    <name evidence="3" type="primary">yiaO-1</name>
    <name evidence="3" type="ORF">BBEV_0137</name>
</gene>
<keyword evidence="1" id="KW-0732">Signal</keyword>
<proteinExistence type="predicted"/>
<sequence length="367" mass="41037">MKKQISMISSVVGVSALLVACGDNENNAGNDQEPNDTGADNTVNEENNNDNANETADADHEFEEMVLQLGHTSPTSDDAQYHQGALALAEYVEDETDGAVTIEIFPNSELGGEREMLESLQLGNLDMTFFSSGPLGNFADMANVFDFPFLFRDEDHAHAVLDGEIGDMVNEQAQESDIKILAWGENGFRHITNSERPVVTPEDLEGLDIRTMENEIHLSAFSAFGANPTPMAFPELFTALQTGVMDGQENPLSAIVPNSFYDVQSHITLSNHVYSPAPFIINEQIFNGFSPELQEVIQEGAYHARDFNRQFIQDWNEDYLETAIENGMEVVENDEFDYDAYFEATQEVYDEYQDEYGELFEQIQEVE</sequence>
<dbReference type="PANTHER" id="PTHR33376:SF2">
    <property type="entry name" value="DICARBOXYLATE-BINDING PERIPLASMIC PROTEIN"/>
    <property type="match status" value="1"/>
</dbReference>
<dbReference type="CDD" id="cd13675">
    <property type="entry name" value="PBP2_TRAP_SBP_like_5"/>
    <property type="match status" value="1"/>
</dbReference>
<dbReference type="GO" id="GO:0030246">
    <property type="term" value="F:carbohydrate binding"/>
    <property type="evidence" value="ECO:0007669"/>
    <property type="project" value="TreeGrafter"/>
</dbReference>